<feature type="compositionally biased region" description="Acidic residues" evidence="1">
    <location>
        <begin position="462"/>
        <end position="477"/>
    </location>
</feature>
<dbReference type="PANTHER" id="PTHR35711:SF1">
    <property type="entry name" value="ECTODERMAL, ISOFORM F"/>
    <property type="match status" value="1"/>
</dbReference>
<accession>M7SE94</accession>
<feature type="compositionally biased region" description="Polar residues" evidence="1">
    <location>
        <begin position="16"/>
        <end position="43"/>
    </location>
</feature>
<proteinExistence type="predicted"/>
<feature type="region of interest" description="Disordered" evidence="1">
    <location>
        <begin position="1"/>
        <end position="121"/>
    </location>
</feature>
<dbReference type="OMA" id="RPVRDWH"/>
<dbReference type="OrthoDB" id="3439669at2759"/>
<dbReference type="EMBL" id="KB707421">
    <property type="protein sequence ID" value="EMR62492.1"/>
    <property type="molecule type" value="Genomic_DNA"/>
</dbReference>
<name>M7SE94_EUTLA</name>
<evidence type="ECO:0000313" key="3">
    <source>
        <dbReference type="Proteomes" id="UP000012174"/>
    </source>
</evidence>
<feature type="compositionally biased region" description="Gly residues" evidence="1">
    <location>
        <begin position="835"/>
        <end position="846"/>
    </location>
</feature>
<dbReference type="Proteomes" id="UP000012174">
    <property type="component" value="Unassembled WGS sequence"/>
</dbReference>
<dbReference type="AlphaFoldDB" id="M7SE94"/>
<feature type="compositionally biased region" description="Acidic residues" evidence="1">
    <location>
        <begin position="819"/>
        <end position="829"/>
    </location>
</feature>
<feature type="compositionally biased region" description="Acidic residues" evidence="1">
    <location>
        <begin position="560"/>
        <end position="571"/>
    </location>
</feature>
<feature type="region of interest" description="Disordered" evidence="1">
    <location>
        <begin position="420"/>
        <end position="846"/>
    </location>
</feature>
<feature type="compositionally biased region" description="Low complexity" evidence="1">
    <location>
        <begin position="1"/>
        <end position="15"/>
    </location>
</feature>
<keyword evidence="3" id="KW-1185">Reference proteome</keyword>
<organism evidence="2 3">
    <name type="scientific">Eutypa lata (strain UCR-EL1)</name>
    <name type="common">Grapevine dieback disease fungus</name>
    <name type="synonym">Eutypa armeniacae</name>
    <dbReference type="NCBI Taxonomy" id="1287681"/>
    <lineage>
        <taxon>Eukaryota</taxon>
        <taxon>Fungi</taxon>
        <taxon>Dikarya</taxon>
        <taxon>Ascomycota</taxon>
        <taxon>Pezizomycotina</taxon>
        <taxon>Sordariomycetes</taxon>
        <taxon>Xylariomycetidae</taxon>
        <taxon>Xylariales</taxon>
        <taxon>Diatrypaceae</taxon>
        <taxon>Eutypa</taxon>
    </lineage>
</organism>
<feature type="compositionally biased region" description="Acidic residues" evidence="1">
    <location>
        <begin position="79"/>
        <end position="89"/>
    </location>
</feature>
<reference evidence="3" key="1">
    <citation type="journal article" date="2013" name="Genome Announc.">
        <title>Draft genome sequence of the grapevine dieback fungus Eutypa lata UCR-EL1.</title>
        <authorList>
            <person name="Blanco-Ulate B."/>
            <person name="Rolshausen P.E."/>
            <person name="Cantu D."/>
        </authorList>
    </citation>
    <scope>NUCLEOTIDE SEQUENCE [LARGE SCALE GENOMIC DNA]</scope>
    <source>
        <strain evidence="3">UCR-EL1</strain>
    </source>
</reference>
<sequence length="846" mass="91991">MSSSRSQSSQSSRASTVSPGDNINGGDQPSRSGGSRQPSVISHNSGNNNDQLGNSNDGDGSDDEGDASVGPSVLSSNEDSPEGDSEDESSGGNPPENNSLEGDDSLSDDGIGGNNDHHNSQYYKGQYREARKQIAELEEENQNLRAQLDRLRGVAAPPTPWQHHLRALQRGEAGACSWGEIFRMSCKQENMSMDISITHPDIKLVSPCCLPLAHKPNNILRALLVSKRWLYIGVHAFYGTNTFAFSSLGELGKFFNGIGRARVERIQHIELMWHGNLMNPGATLVPQGNGQTRLHKVSKRTLALKWFTQTRRLRTLLVHISESDRSRVRRSYEMKHDTDWNKDEHYRKSTIHTLKPFGQMVKRTDCQPNFRKYRSLRTVHGMDYVYQLRGMKWVRFKDVSAPGNRINIRDWSFANDVNSVCTQPKPRRYGRQSFYEDPPIAGSDANSSQFASTLGYPSDTSDTSEEEDDDDDDDDDNGGNGGNGNGPVTPDSDDDDNDSNNGGASAAGSQHSSIVLNEEGDSGGEANGGPVLDPEVAIDPLQPYTDDENDFDSSSSASDSDGDDQAMDDVANETQDTTAPPNSPPTINVIDLTGDDDDDDNDQAEVEVEVGVQNDNKDDVKTVSSGNRMEEPEDQPQNNDNNNGEDDNDASSMSESLFVPLGSWDGNVSSSGRSEGGDNDKSKQKQKKSPIDLTGDGRNSRRAQSESDIKEESSSDYARLRPRRVVDLSGGNGNNNHSHMRSVANMLGDDTDNGMRSIKSESPPSTYAGSKRPPKDHGNGSKAKRPRPNAVPPSLKERRFGNPSGLIEAMWKGRHFLGDDDEDAVDDDNSSSSGSGSGGGGGGGRK</sequence>
<gene>
    <name evidence="2" type="ORF">UCREL1_10546</name>
</gene>
<evidence type="ECO:0000313" key="2">
    <source>
        <dbReference type="EMBL" id="EMR62492.1"/>
    </source>
</evidence>
<dbReference type="KEGG" id="ela:UCREL1_10546"/>
<dbReference type="STRING" id="1287681.M7SE94"/>
<protein>
    <submittedName>
        <fullName evidence="2">Uncharacterized protein</fullName>
    </submittedName>
</protein>
<evidence type="ECO:0000256" key="1">
    <source>
        <dbReference type="SAM" id="MobiDB-lite"/>
    </source>
</evidence>
<feature type="compositionally biased region" description="Low complexity" evidence="1">
    <location>
        <begin position="44"/>
        <end position="58"/>
    </location>
</feature>
<dbReference type="PANTHER" id="PTHR35711">
    <property type="entry name" value="EXPRESSED PROTEIN"/>
    <property type="match status" value="1"/>
</dbReference>
<feature type="compositionally biased region" description="Low complexity" evidence="1">
    <location>
        <begin position="67"/>
        <end position="78"/>
    </location>
</feature>
<feature type="compositionally biased region" description="Low complexity" evidence="1">
    <location>
        <begin position="499"/>
        <end position="509"/>
    </location>
</feature>
<feature type="compositionally biased region" description="Basic and acidic residues" evidence="1">
    <location>
        <begin position="703"/>
        <end position="713"/>
    </location>
</feature>
<dbReference type="eggNOG" id="ENOG502RNRN">
    <property type="taxonomic scope" value="Eukaryota"/>
</dbReference>
<feature type="compositionally biased region" description="Low complexity" evidence="1">
    <location>
        <begin position="90"/>
        <end position="100"/>
    </location>
</feature>
<dbReference type="HOGENOM" id="CLU_336801_0_0_1"/>
<feature type="compositionally biased region" description="Acidic residues" evidence="1">
    <location>
        <begin position="593"/>
        <end position="608"/>
    </location>
</feature>